<dbReference type="Gene3D" id="3.60.21.10">
    <property type="match status" value="1"/>
</dbReference>
<protein>
    <recommendedName>
        <fullName evidence="4">Calcineurin-like phosphoesterase domain-containing protein</fullName>
    </recommendedName>
</protein>
<dbReference type="Pfam" id="PF00149">
    <property type="entry name" value="Metallophos"/>
    <property type="match status" value="1"/>
</dbReference>
<proteinExistence type="predicted"/>
<dbReference type="InterPro" id="IPR051558">
    <property type="entry name" value="Metallophosphoesterase_PAP"/>
</dbReference>
<evidence type="ECO:0000313" key="5">
    <source>
        <dbReference type="EMBL" id="CAD8648143.1"/>
    </source>
</evidence>
<keyword evidence="1 3" id="KW-0732">Signal</keyword>
<dbReference type="EMBL" id="HBFA01000914">
    <property type="protein sequence ID" value="CAD8648143.1"/>
    <property type="molecule type" value="Transcribed_RNA"/>
</dbReference>
<dbReference type="InterPro" id="IPR029052">
    <property type="entry name" value="Metallo-depent_PP-like"/>
</dbReference>
<keyword evidence="2" id="KW-0378">Hydrolase</keyword>
<dbReference type="PANTHER" id="PTHR10161:SF14">
    <property type="entry name" value="TARTRATE-RESISTANT ACID PHOSPHATASE TYPE 5"/>
    <property type="match status" value="1"/>
</dbReference>
<evidence type="ECO:0000256" key="1">
    <source>
        <dbReference type="ARBA" id="ARBA00022729"/>
    </source>
</evidence>
<dbReference type="AlphaFoldDB" id="A0A7S0MQ53"/>
<dbReference type="GO" id="GO:0016787">
    <property type="term" value="F:hydrolase activity"/>
    <property type="evidence" value="ECO:0007669"/>
    <property type="project" value="UniProtKB-KW"/>
</dbReference>
<evidence type="ECO:0000256" key="2">
    <source>
        <dbReference type="ARBA" id="ARBA00022801"/>
    </source>
</evidence>
<feature type="domain" description="Calcineurin-like phosphoesterase" evidence="4">
    <location>
        <begin position="41"/>
        <end position="271"/>
    </location>
</feature>
<evidence type="ECO:0000259" key="4">
    <source>
        <dbReference type="Pfam" id="PF00149"/>
    </source>
</evidence>
<reference evidence="5" key="1">
    <citation type="submission" date="2021-01" db="EMBL/GenBank/DDBJ databases">
        <authorList>
            <person name="Corre E."/>
            <person name="Pelletier E."/>
            <person name="Niang G."/>
            <person name="Scheremetjew M."/>
            <person name="Finn R."/>
            <person name="Kale V."/>
            <person name="Holt S."/>
            <person name="Cochrane G."/>
            <person name="Meng A."/>
            <person name="Brown T."/>
            <person name="Cohen L."/>
        </authorList>
    </citation>
    <scope>NUCLEOTIDE SEQUENCE</scope>
    <source>
        <strain evidence="5">CCMP722</strain>
    </source>
</reference>
<dbReference type="InterPro" id="IPR004843">
    <property type="entry name" value="Calcineurin-like_PHP"/>
</dbReference>
<dbReference type="SUPFAM" id="SSF56300">
    <property type="entry name" value="Metallo-dependent phosphatases"/>
    <property type="match status" value="1"/>
</dbReference>
<name>A0A7S0MQ53_9CHLO</name>
<organism evidence="5">
    <name type="scientific">Pyramimonas obovata</name>
    <dbReference type="NCBI Taxonomy" id="1411642"/>
    <lineage>
        <taxon>Eukaryota</taxon>
        <taxon>Viridiplantae</taxon>
        <taxon>Chlorophyta</taxon>
        <taxon>Pyramimonadophyceae</taxon>
        <taxon>Pyramimonadales</taxon>
        <taxon>Pyramimonadaceae</taxon>
        <taxon>Pyramimonas</taxon>
        <taxon>Pyramimonas incertae sedis</taxon>
    </lineage>
</organism>
<accession>A0A7S0MQ53</accession>
<feature type="chain" id="PRO_5031192041" description="Calcineurin-like phosphoesterase domain-containing protein" evidence="3">
    <location>
        <begin position="28"/>
        <end position="374"/>
    </location>
</feature>
<sequence length="374" mass="41376">MSRIASMPVAAMVVVCLISTMVKPVGAVEDLVLKANGPNFSFLVLGDWGMGTKQQLNVAEAMNKEAGTMPDSLFVLNVGDNFYHDGRDSEGHKMGGVSDVNDPLWKEYFEDVYNGDHLRKLPFISILGNHDYMGNLSAQMHGLRNPRFVIPDRNYVTRVVDEKTGEKLATFVHIDTTPVAGIYRDKPENPTMGVNLDNLDDGDTFGWLNRTLARVADNKGYKFVVGHHQVVSMYGSETSHKQAHLHESMDNVRKILEHHRVDAYFNGHLHALEHRTLNDVSYIVSGGGGKNKDYPVQQLDEVIAGWAAGADGVKGGFATVSVDLAKGEANIRYLDSHGKELFRPKLYAPRSTLSPLQLNQQPKQLPRSLRIGVA</sequence>
<gene>
    <name evidence="5" type="ORF">POBO1169_LOCUS425</name>
</gene>
<evidence type="ECO:0000256" key="3">
    <source>
        <dbReference type="SAM" id="SignalP"/>
    </source>
</evidence>
<dbReference type="PANTHER" id="PTHR10161">
    <property type="entry name" value="TARTRATE-RESISTANT ACID PHOSPHATASE TYPE 5"/>
    <property type="match status" value="1"/>
</dbReference>
<feature type="signal peptide" evidence="3">
    <location>
        <begin position="1"/>
        <end position="27"/>
    </location>
</feature>